<keyword evidence="2" id="KW-1133">Transmembrane helix</keyword>
<reference evidence="4" key="1">
    <citation type="journal article" date="2015" name="Genome Announc.">
        <title>Genome sequence of the AIDS-associated pathogen Penicillium marneffei (ATCC18224) and its near taxonomic relative Talaromyces stipitatus (ATCC10500).</title>
        <authorList>
            <person name="Nierman W.C."/>
            <person name="Fedorova-Abrams N.D."/>
            <person name="Andrianopoulos A."/>
        </authorList>
    </citation>
    <scope>NUCLEOTIDE SEQUENCE [LARGE SCALE GENOMIC DNA]</scope>
    <source>
        <strain evidence="4">ATCC 18224 / CBS 334.59 / QM 7333</strain>
    </source>
</reference>
<evidence type="ECO:0000313" key="3">
    <source>
        <dbReference type="EMBL" id="EEA20137.1"/>
    </source>
</evidence>
<feature type="compositionally biased region" description="Low complexity" evidence="1">
    <location>
        <begin position="96"/>
        <end position="106"/>
    </location>
</feature>
<dbReference type="AlphaFoldDB" id="B6QQ15"/>
<dbReference type="Proteomes" id="UP000001294">
    <property type="component" value="Unassembled WGS sequence"/>
</dbReference>
<keyword evidence="2" id="KW-0812">Transmembrane</keyword>
<organism evidence="3 4">
    <name type="scientific">Talaromyces marneffei (strain ATCC 18224 / CBS 334.59 / QM 7333)</name>
    <name type="common">Penicillium marneffei</name>
    <dbReference type="NCBI Taxonomy" id="441960"/>
    <lineage>
        <taxon>Eukaryota</taxon>
        <taxon>Fungi</taxon>
        <taxon>Dikarya</taxon>
        <taxon>Ascomycota</taxon>
        <taxon>Pezizomycotina</taxon>
        <taxon>Eurotiomycetes</taxon>
        <taxon>Eurotiomycetidae</taxon>
        <taxon>Eurotiales</taxon>
        <taxon>Trichocomaceae</taxon>
        <taxon>Talaromyces</taxon>
        <taxon>Talaromyces sect. Talaromyces</taxon>
    </lineage>
</organism>
<evidence type="ECO:0000313" key="4">
    <source>
        <dbReference type="Proteomes" id="UP000001294"/>
    </source>
</evidence>
<feature type="transmembrane region" description="Helical" evidence="2">
    <location>
        <begin position="14"/>
        <end position="37"/>
    </location>
</feature>
<sequence>MAEVGEAFNYFAKVTFGIICFIWFLATIFCTPVGRWLRNTNPRARRTFHYNPARAAGDDQGSYELEELDSARGRSSRGRARKVIDVNALNNWPREAASGSGSSATAEYEFEF</sequence>
<gene>
    <name evidence="3" type="ORF">PMAA_039980</name>
</gene>
<dbReference type="HOGENOM" id="CLU_2146729_0_0_1"/>
<dbReference type="OrthoDB" id="10488411at2759"/>
<name>B6QQ15_TALMQ</name>
<feature type="region of interest" description="Disordered" evidence="1">
    <location>
        <begin position="93"/>
        <end position="112"/>
    </location>
</feature>
<evidence type="ECO:0000256" key="1">
    <source>
        <dbReference type="SAM" id="MobiDB-lite"/>
    </source>
</evidence>
<keyword evidence="2" id="KW-0472">Membrane</keyword>
<protein>
    <submittedName>
        <fullName evidence="3">Uncharacterized protein</fullName>
    </submittedName>
</protein>
<evidence type="ECO:0000256" key="2">
    <source>
        <dbReference type="SAM" id="Phobius"/>
    </source>
</evidence>
<proteinExistence type="predicted"/>
<keyword evidence="4" id="KW-1185">Reference proteome</keyword>
<dbReference type="EMBL" id="DS995904">
    <property type="protein sequence ID" value="EEA20137.1"/>
    <property type="molecule type" value="Genomic_DNA"/>
</dbReference>
<dbReference type="VEuPathDB" id="FungiDB:PMAA_039980"/>
<accession>B6QQ15</accession>